<dbReference type="InterPro" id="IPR052394">
    <property type="entry name" value="LRR-containing"/>
</dbReference>
<keyword evidence="2" id="KW-1185">Reference proteome</keyword>
<evidence type="ECO:0008006" key="3">
    <source>
        <dbReference type="Google" id="ProtNLM"/>
    </source>
</evidence>
<dbReference type="Bgee" id="ENSAMXG00000004541">
    <property type="expression patterns" value="Expressed in olfactory epithelium and 10 other cell types or tissues"/>
</dbReference>
<dbReference type="eggNOG" id="KOG4308">
    <property type="taxonomic scope" value="Eukaryota"/>
</dbReference>
<organism evidence="1 2">
    <name type="scientific">Astyanax mexicanus</name>
    <name type="common">Blind cave fish</name>
    <name type="synonym">Astyanax fasciatus mexicanus</name>
    <dbReference type="NCBI Taxonomy" id="7994"/>
    <lineage>
        <taxon>Eukaryota</taxon>
        <taxon>Metazoa</taxon>
        <taxon>Chordata</taxon>
        <taxon>Craniata</taxon>
        <taxon>Vertebrata</taxon>
        <taxon>Euteleostomi</taxon>
        <taxon>Actinopterygii</taxon>
        <taxon>Neopterygii</taxon>
        <taxon>Teleostei</taxon>
        <taxon>Ostariophysi</taxon>
        <taxon>Characiformes</taxon>
        <taxon>Characoidei</taxon>
        <taxon>Acestrorhamphidae</taxon>
        <taxon>Acestrorhamphinae</taxon>
        <taxon>Astyanax</taxon>
    </lineage>
</organism>
<dbReference type="GeneTree" id="ENSGT00940000173122"/>
<proteinExistence type="predicted"/>
<dbReference type="AlphaFoldDB" id="W5KAN7"/>
<accession>W5KAN7</accession>
<reference evidence="1" key="4">
    <citation type="submission" date="2025-09" db="UniProtKB">
        <authorList>
            <consortium name="Ensembl"/>
        </authorList>
    </citation>
    <scope>IDENTIFICATION</scope>
</reference>
<dbReference type="HOGENOM" id="CLU_1840148_0_0_1"/>
<name>W5KAN7_ASTMX</name>
<reference evidence="1" key="3">
    <citation type="submission" date="2025-08" db="UniProtKB">
        <authorList>
            <consortium name="Ensembl"/>
        </authorList>
    </citation>
    <scope>IDENTIFICATION</scope>
</reference>
<protein>
    <recommendedName>
        <fullName evidence="3">Leucine rich repeat containing 74B</fullName>
    </recommendedName>
</protein>
<sequence>RSINRIPPDGAIHLALGLKVNKNLRILRMSRNPMQSAGCFAVLKAVEANPASAIEHLDFSDISVDQDFEDLFSSLKETLPNLQVKHAGKIRTLQKTMN</sequence>
<dbReference type="PANTHER" id="PTHR24114">
    <property type="entry name" value="LEUCINE RICH REPEAT FAMILY PROTEIN"/>
    <property type="match status" value="1"/>
</dbReference>
<evidence type="ECO:0000313" key="2">
    <source>
        <dbReference type="Proteomes" id="UP000018467"/>
    </source>
</evidence>
<dbReference type="Proteomes" id="UP000018467">
    <property type="component" value="Unassembled WGS sequence"/>
</dbReference>
<dbReference type="SUPFAM" id="SSF52047">
    <property type="entry name" value="RNI-like"/>
    <property type="match status" value="1"/>
</dbReference>
<dbReference type="InParanoid" id="W5KAN7"/>
<dbReference type="Ensembl" id="ENSAMXT00000004648.2">
    <property type="protein sequence ID" value="ENSAMXP00000004648.2"/>
    <property type="gene ID" value="ENSAMXG00000004541.2"/>
</dbReference>
<evidence type="ECO:0000313" key="1">
    <source>
        <dbReference type="Ensembl" id="ENSAMXP00000004648.2"/>
    </source>
</evidence>
<dbReference type="InterPro" id="IPR032675">
    <property type="entry name" value="LRR_dom_sf"/>
</dbReference>
<reference evidence="2" key="1">
    <citation type="submission" date="2013-03" db="EMBL/GenBank/DDBJ databases">
        <authorList>
            <person name="Jeffery W."/>
            <person name="Warren W."/>
            <person name="Wilson R.K."/>
        </authorList>
    </citation>
    <scope>NUCLEOTIDE SEQUENCE</scope>
    <source>
        <strain evidence="2">female</strain>
    </source>
</reference>
<dbReference type="Gene3D" id="3.80.10.10">
    <property type="entry name" value="Ribonuclease Inhibitor"/>
    <property type="match status" value="1"/>
</dbReference>
<reference evidence="2" key="2">
    <citation type="journal article" date="2014" name="Nat. Commun.">
        <title>The cavefish genome reveals candidate genes for eye loss.</title>
        <authorList>
            <person name="McGaugh S.E."/>
            <person name="Gross J.B."/>
            <person name="Aken B."/>
            <person name="Blin M."/>
            <person name="Borowsky R."/>
            <person name="Chalopin D."/>
            <person name="Hinaux H."/>
            <person name="Jeffery W.R."/>
            <person name="Keene A."/>
            <person name="Ma L."/>
            <person name="Minx P."/>
            <person name="Murphy D."/>
            <person name="O'Quin K.E."/>
            <person name="Retaux S."/>
            <person name="Rohner N."/>
            <person name="Searle S.M."/>
            <person name="Stahl B.A."/>
            <person name="Tabin C."/>
            <person name="Volff J.N."/>
            <person name="Yoshizawa M."/>
            <person name="Warren W.C."/>
        </authorList>
    </citation>
    <scope>NUCLEOTIDE SEQUENCE [LARGE SCALE GENOMIC DNA]</scope>
    <source>
        <strain evidence="2">female</strain>
    </source>
</reference>
<dbReference type="PANTHER" id="PTHR24114:SF37">
    <property type="entry name" value="LEUCINE-RICH REPEAT-CONTAINING PROTEIN 74B"/>
    <property type="match status" value="1"/>
</dbReference>